<sequence length="312" mass="33540">MRLARPALRGPVAAARFLVRRVVTLPPVETVPVGRMLDVPGGRTFVVDVAGPTPDAPCVVLLHALGCTAYLTWFGVLAELSRTHRVIALDQRWHGRGIKSERFRIADCADDAVGVLDALGVASATVAGYSLGGAVAQETWHRHPERVSGLVLASTARLFRGHAGERLFFPVMTLAMHLLSRIALTQVERLAAALPELPSVELTDATRWGASEFRSTSAWSMPEVLSELGRFNSAPWTSTIDVPTAVVVTGRDQAVPARRQRRLAASVPGATVFDAPGGHASVVLDAERWTPVLLEAVADVTRRARGHRRLAG</sequence>
<dbReference type="SUPFAM" id="SSF53474">
    <property type="entry name" value="alpha/beta-Hydrolases"/>
    <property type="match status" value="1"/>
</dbReference>
<keyword evidence="2" id="KW-0378">Hydrolase</keyword>
<feature type="domain" description="AB hydrolase-1" evidence="1">
    <location>
        <begin position="57"/>
        <end position="282"/>
    </location>
</feature>
<proteinExistence type="predicted"/>
<dbReference type="InterPro" id="IPR029058">
    <property type="entry name" value="AB_hydrolase_fold"/>
</dbReference>
<dbReference type="InterPro" id="IPR000073">
    <property type="entry name" value="AB_hydrolase_1"/>
</dbReference>
<evidence type="ECO:0000313" key="3">
    <source>
        <dbReference type="Proteomes" id="UP000502996"/>
    </source>
</evidence>
<keyword evidence="3" id="KW-1185">Reference proteome</keyword>
<evidence type="ECO:0000313" key="2">
    <source>
        <dbReference type="EMBL" id="QIG45650.1"/>
    </source>
</evidence>
<dbReference type="Gene3D" id="3.40.50.1820">
    <property type="entry name" value="alpha/beta hydrolase"/>
    <property type="match status" value="1"/>
</dbReference>
<dbReference type="RefSeq" id="WP_165238430.1">
    <property type="nucleotide sequence ID" value="NZ_CP049257.1"/>
</dbReference>
<name>A0A6G6WKQ6_9ACTN</name>
<evidence type="ECO:0000259" key="1">
    <source>
        <dbReference type="Pfam" id="PF00561"/>
    </source>
</evidence>
<dbReference type="GO" id="GO:0016787">
    <property type="term" value="F:hydrolase activity"/>
    <property type="evidence" value="ECO:0007669"/>
    <property type="project" value="UniProtKB-KW"/>
</dbReference>
<organism evidence="2 3">
    <name type="scientific">Nocardioides anomalus</name>
    <dbReference type="NCBI Taxonomy" id="2712223"/>
    <lineage>
        <taxon>Bacteria</taxon>
        <taxon>Bacillati</taxon>
        <taxon>Actinomycetota</taxon>
        <taxon>Actinomycetes</taxon>
        <taxon>Propionibacteriales</taxon>
        <taxon>Nocardioidaceae</taxon>
        <taxon>Nocardioides</taxon>
    </lineage>
</organism>
<dbReference type="Pfam" id="PF00561">
    <property type="entry name" value="Abhydrolase_1"/>
    <property type="match status" value="1"/>
</dbReference>
<dbReference type="PANTHER" id="PTHR43433">
    <property type="entry name" value="HYDROLASE, ALPHA/BETA FOLD FAMILY PROTEIN"/>
    <property type="match status" value="1"/>
</dbReference>
<dbReference type="EMBL" id="CP049257">
    <property type="protein sequence ID" value="QIG45650.1"/>
    <property type="molecule type" value="Genomic_DNA"/>
</dbReference>
<dbReference type="AlphaFoldDB" id="A0A6G6WKQ6"/>
<reference evidence="2 3" key="1">
    <citation type="submission" date="2020-02" db="EMBL/GenBank/DDBJ databases">
        <title>Full genome sequence of Nocardioides sp. R-3366.</title>
        <authorList>
            <person name="Im W.-T."/>
        </authorList>
    </citation>
    <scope>NUCLEOTIDE SEQUENCE [LARGE SCALE GENOMIC DNA]</scope>
    <source>
        <strain evidence="2 3">R-3366</strain>
    </source>
</reference>
<gene>
    <name evidence="2" type="ORF">G5V58_25520</name>
</gene>
<dbReference type="Proteomes" id="UP000502996">
    <property type="component" value="Chromosome"/>
</dbReference>
<dbReference type="InterPro" id="IPR050471">
    <property type="entry name" value="AB_hydrolase"/>
</dbReference>
<dbReference type="KEGG" id="nano:G5V58_25520"/>
<accession>A0A6G6WKQ6</accession>
<dbReference type="PANTHER" id="PTHR43433:SF5">
    <property type="entry name" value="AB HYDROLASE-1 DOMAIN-CONTAINING PROTEIN"/>
    <property type="match status" value="1"/>
</dbReference>
<protein>
    <submittedName>
        <fullName evidence="2">Alpha/beta fold hydrolase</fullName>
    </submittedName>
</protein>
<dbReference type="PRINTS" id="PR00111">
    <property type="entry name" value="ABHYDROLASE"/>
</dbReference>